<dbReference type="AlphaFoldDB" id="A0A3S5FCK2"/>
<dbReference type="Proteomes" id="UP000784294">
    <property type="component" value="Unassembled WGS sequence"/>
</dbReference>
<reference evidence="2" key="1">
    <citation type="submission" date="2018-11" db="EMBL/GenBank/DDBJ databases">
        <authorList>
            <consortium name="Pathogen Informatics"/>
        </authorList>
    </citation>
    <scope>NUCLEOTIDE SEQUENCE</scope>
</reference>
<keyword evidence="3" id="KW-1185">Reference proteome</keyword>
<gene>
    <name evidence="2" type="ORF">PXEA_LOCUS6531</name>
</gene>
<comment type="caution">
    <text evidence="2">The sequence shown here is derived from an EMBL/GenBank/DDBJ whole genome shotgun (WGS) entry which is preliminary data.</text>
</comment>
<dbReference type="EMBL" id="CAAALY010016749">
    <property type="protein sequence ID" value="VEL13091.1"/>
    <property type="molecule type" value="Genomic_DNA"/>
</dbReference>
<evidence type="ECO:0000313" key="2">
    <source>
        <dbReference type="EMBL" id="VEL13091.1"/>
    </source>
</evidence>
<evidence type="ECO:0000313" key="3">
    <source>
        <dbReference type="Proteomes" id="UP000784294"/>
    </source>
</evidence>
<sequence length="80" mass="9357">MKPDEQEIRRGRSQRYFRALSGQTWRFSEEIKKKTLGPRATVQQEETSTRSRSCRTRRGQEKAANPELANNSPRGFSRET</sequence>
<accession>A0A3S5FCK2</accession>
<name>A0A3S5FCK2_9PLAT</name>
<proteinExistence type="predicted"/>
<protein>
    <submittedName>
        <fullName evidence="2">Uncharacterized protein</fullName>
    </submittedName>
</protein>
<evidence type="ECO:0000256" key="1">
    <source>
        <dbReference type="SAM" id="MobiDB-lite"/>
    </source>
</evidence>
<feature type="region of interest" description="Disordered" evidence="1">
    <location>
        <begin position="30"/>
        <end position="80"/>
    </location>
</feature>
<organism evidence="2 3">
    <name type="scientific">Protopolystoma xenopodis</name>
    <dbReference type="NCBI Taxonomy" id="117903"/>
    <lineage>
        <taxon>Eukaryota</taxon>
        <taxon>Metazoa</taxon>
        <taxon>Spiralia</taxon>
        <taxon>Lophotrochozoa</taxon>
        <taxon>Platyhelminthes</taxon>
        <taxon>Monogenea</taxon>
        <taxon>Polyopisthocotylea</taxon>
        <taxon>Polystomatidea</taxon>
        <taxon>Polystomatidae</taxon>
        <taxon>Protopolystoma</taxon>
    </lineage>
</organism>